<sequence length="215" mass="22363">MRNKEVKCVTLMAWMLASSACSLPATETVVEPIDPARKLIGAVQGTGAVSPLLGSDVLVEGVVVRNLMGDSDDVGQEMKETLGEGVGSAAPPIGWFIQDEGDGNPATSDGVFVLDQGYDTSINMPADAEYTMRLGSRVRTGDRVTVRGRVIELPQTQAADQPRSTGHPVSRGDADGSVTAIAATSVTLVAPAERASPITVLPASAVSEATEAMRR</sequence>
<organism evidence="3 4">
    <name type="scientific">Stenotrophomonas capsici</name>
    <dbReference type="NCBI Taxonomy" id="3110230"/>
    <lineage>
        <taxon>Bacteria</taxon>
        <taxon>Pseudomonadati</taxon>
        <taxon>Pseudomonadota</taxon>
        <taxon>Gammaproteobacteria</taxon>
        <taxon>Lysobacterales</taxon>
        <taxon>Lysobacteraceae</taxon>
        <taxon>Stenotrophomonas</taxon>
    </lineage>
</organism>
<feature type="signal peptide" evidence="2">
    <location>
        <begin position="1"/>
        <end position="20"/>
    </location>
</feature>
<name>A0ABU5V741_9GAMM</name>
<proteinExistence type="predicted"/>
<dbReference type="RefSeq" id="WP_323439500.1">
    <property type="nucleotide sequence ID" value="NZ_JAYFUH010000249.1"/>
</dbReference>
<comment type="caution">
    <text evidence="3">The sequence shown here is derived from an EMBL/GenBank/DDBJ whole genome shotgun (WGS) entry which is preliminary data.</text>
</comment>
<dbReference type="Proteomes" id="UP001301653">
    <property type="component" value="Unassembled WGS sequence"/>
</dbReference>
<feature type="compositionally biased region" description="Polar residues" evidence="1">
    <location>
        <begin position="154"/>
        <end position="164"/>
    </location>
</feature>
<accession>A0ABU5V741</accession>
<keyword evidence="4" id="KW-1185">Reference proteome</keyword>
<evidence type="ECO:0000313" key="3">
    <source>
        <dbReference type="EMBL" id="MEA5669178.1"/>
    </source>
</evidence>
<reference evidence="3 4" key="1">
    <citation type="submission" date="2023-12" db="EMBL/GenBank/DDBJ databases">
        <title>Stenotrophomonas guangdongensis sp. nov., isolated from wilted pepper plants (Capsicum annuum).</title>
        <authorList>
            <person name="Qiu M."/>
            <person name="Li Y."/>
            <person name="Liu Q."/>
            <person name="Zhang X."/>
            <person name="Huang Y."/>
            <person name="Guo R."/>
            <person name="Hu M."/>
            <person name="Zhou J."/>
            <person name="Zhou X."/>
        </authorList>
    </citation>
    <scope>NUCLEOTIDE SEQUENCE [LARGE SCALE GENOMIC DNA]</scope>
    <source>
        <strain evidence="3 4">MH1</strain>
    </source>
</reference>
<evidence type="ECO:0000313" key="4">
    <source>
        <dbReference type="Proteomes" id="UP001301653"/>
    </source>
</evidence>
<protein>
    <recommendedName>
        <fullName evidence="5">DUF5666 domain-containing protein</fullName>
    </recommendedName>
</protein>
<keyword evidence="2" id="KW-0732">Signal</keyword>
<evidence type="ECO:0008006" key="5">
    <source>
        <dbReference type="Google" id="ProtNLM"/>
    </source>
</evidence>
<evidence type="ECO:0000256" key="2">
    <source>
        <dbReference type="SAM" id="SignalP"/>
    </source>
</evidence>
<feature type="chain" id="PRO_5045214557" description="DUF5666 domain-containing protein" evidence="2">
    <location>
        <begin position="21"/>
        <end position="215"/>
    </location>
</feature>
<feature type="region of interest" description="Disordered" evidence="1">
    <location>
        <begin position="154"/>
        <end position="175"/>
    </location>
</feature>
<dbReference type="PROSITE" id="PS51257">
    <property type="entry name" value="PROKAR_LIPOPROTEIN"/>
    <property type="match status" value="1"/>
</dbReference>
<gene>
    <name evidence="3" type="ORF">VA603_16695</name>
</gene>
<dbReference type="EMBL" id="JAYFUH010000249">
    <property type="protein sequence ID" value="MEA5669178.1"/>
    <property type="molecule type" value="Genomic_DNA"/>
</dbReference>
<evidence type="ECO:0000256" key="1">
    <source>
        <dbReference type="SAM" id="MobiDB-lite"/>
    </source>
</evidence>